<sequence>MQLSLCIIGPAESPELTTVSSVKSRVSNQKVKLNPECSSQEDIWSTARYQSNEKGKQTLKENADKEESTPAALTEKKGKSALYLVKADKYDNATCSEKPTGKGQNTPAASEEKASCKICYWATLSKPNEVLMSKKALSMLTRIC</sequence>
<keyword evidence="3" id="KW-1185">Reference proteome</keyword>
<dbReference type="AlphaFoldDB" id="A0A074VG40"/>
<dbReference type="GeneID" id="63921979"/>
<protein>
    <submittedName>
        <fullName evidence="2">Uncharacterized protein</fullName>
    </submittedName>
</protein>
<reference evidence="2 3" key="1">
    <citation type="journal article" date="2014" name="BMC Genomics">
        <title>Genome sequencing of four Aureobasidium pullulans varieties: biotechnological potential, stress tolerance, and description of new species.</title>
        <authorList>
            <person name="Gostin Ar C."/>
            <person name="Ohm R.A."/>
            <person name="Kogej T."/>
            <person name="Sonjak S."/>
            <person name="Turk M."/>
            <person name="Zajc J."/>
            <person name="Zalar P."/>
            <person name="Grube M."/>
            <person name="Sun H."/>
            <person name="Han J."/>
            <person name="Sharma A."/>
            <person name="Chiniquy J."/>
            <person name="Ngan C.Y."/>
            <person name="Lipzen A."/>
            <person name="Barry K."/>
            <person name="Grigoriev I.V."/>
            <person name="Gunde-Cimerman N."/>
        </authorList>
    </citation>
    <scope>NUCLEOTIDE SEQUENCE [LARGE SCALE GENOMIC DNA]</scope>
    <source>
        <strain evidence="2 3">CBS 110374</strain>
    </source>
</reference>
<dbReference type="HOGENOM" id="CLU_1796074_0_0_1"/>
<name>A0A074VG40_AURM1</name>
<evidence type="ECO:0000256" key="1">
    <source>
        <dbReference type="SAM" id="MobiDB-lite"/>
    </source>
</evidence>
<organism evidence="2 3">
    <name type="scientific">Aureobasidium melanogenum (strain CBS 110374)</name>
    <name type="common">Aureobasidium pullulans var. melanogenum</name>
    <dbReference type="NCBI Taxonomy" id="1043003"/>
    <lineage>
        <taxon>Eukaryota</taxon>
        <taxon>Fungi</taxon>
        <taxon>Dikarya</taxon>
        <taxon>Ascomycota</taxon>
        <taxon>Pezizomycotina</taxon>
        <taxon>Dothideomycetes</taxon>
        <taxon>Dothideomycetidae</taxon>
        <taxon>Dothideales</taxon>
        <taxon>Saccotheciaceae</taxon>
        <taxon>Aureobasidium</taxon>
    </lineage>
</organism>
<feature type="compositionally biased region" description="Polar residues" evidence="1">
    <location>
        <begin position="93"/>
        <end position="108"/>
    </location>
</feature>
<accession>A0A074VG40</accession>
<proteinExistence type="predicted"/>
<dbReference type="RefSeq" id="XP_040876728.1">
    <property type="nucleotide sequence ID" value="XM_041028606.1"/>
</dbReference>
<dbReference type="Proteomes" id="UP000030672">
    <property type="component" value="Unassembled WGS sequence"/>
</dbReference>
<feature type="region of interest" description="Disordered" evidence="1">
    <location>
        <begin position="53"/>
        <end position="73"/>
    </location>
</feature>
<gene>
    <name evidence="2" type="ORF">M437DRAFT_87248</name>
</gene>
<evidence type="ECO:0000313" key="3">
    <source>
        <dbReference type="Proteomes" id="UP000030672"/>
    </source>
</evidence>
<evidence type="ECO:0000313" key="2">
    <source>
        <dbReference type="EMBL" id="KEQ59705.1"/>
    </source>
</evidence>
<feature type="region of interest" description="Disordered" evidence="1">
    <location>
        <begin position="93"/>
        <end position="112"/>
    </location>
</feature>
<dbReference type="EMBL" id="KL584846">
    <property type="protein sequence ID" value="KEQ59705.1"/>
    <property type="molecule type" value="Genomic_DNA"/>
</dbReference>